<feature type="region of interest" description="Disordered" evidence="1">
    <location>
        <begin position="174"/>
        <end position="203"/>
    </location>
</feature>
<evidence type="ECO:0000313" key="2">
    <source>
        <dbReference type="EMBL" id="QHS95959.1"/>
    </source>
</evidence>
<protein>
    <submittedName>
        <fullName evidence="2">Uncharacterized protein</fullName>
    </submittedName>
</protein>
<accession>A0A6C0BWP3</accession>
<evidence type="ECO:0000256" key="1">
    <source>
        <dbReference type="SAM" id="MobiDB-lite"/>
    </source>
</evidence>
<dbReference type="EMBL" id="MN739261">
    <property type="protein sequence ID" value="QHS95959.1"/>
    <property type="molecule type" value="Genomic_DNA"/>
</dbReference>
<feature type="compositionally biased region" description="Basic and acidic residues" evidence="1">
    <location>
        <begin position="191"/>
        <end position="203"/>
    </location>
</feature>
<reference evidence="2" key="1">
    <citation type="journal article" date="2020" name="Nature">
        <title>Giant virus diversity and host interactions through global metagenomics.</title>
        <authorList>
            <person name="Schulz F."/>
            <person name="Roux S."/>
            <person name="Paez-Espino D."/>
            <person name="Jungbluth S."/>
            <person name="Walsh D.A."/>
            <person name="Denef V.J."/>
            <person name="McMahon K.D."/>
            <person name="Konstantinidis K.T."/>
            <person name="Eloe-Fadrosh E.A."/>
            <person name="Kyrpides N.C."/>
            <person name="Woyke T."/>
        </authorList>
    </citation>
    <scope>NUCLEOTIDE SEQUENCE</scope>
    <source>
        <strain evidence="2">GVMAG-M-3300019093-7</strain>
    </source>
</reference>
<sequence length="203" mass="24199">MTTEQPPQNNVKHVNQFNYVDQLTLECLMNKDQYSLHMKPASRSKKINNSDRKFYKKRIYDLTKQLLNNETTEKMFPDVVFSFESYIKACIDYFKVLDKTDILQEDYQHLPSGEYFPEELNTDHISNSQDADQLMLRTIKIQEPNALEKLVKRTSTKLKKPMILPREKEINLKDPNLKNKGIRKKNNINNKYEDKNKYEDEKK</sequence>
<dbReference type="AlphaFoldDB" id="A0A6C0BWP3"/>
<name>A0A6C0BWP3_9ZZZZ</name>
<organism evidence="2">
    <name type="scientific">viral metagenome</name>
    <dbReference type="NCBI Taxonomy" id="1070528"/>
    <lineage>
        <taxon>unclassified sequences</taxon>
        <taxon>metagenomes</taxon>
        <taxon>organismal metagenomes</taxon>
    </lineage>
</organism>
<proteinExistence type="predicted"/>